<feature type="transmembrane region" description="Helical" evidence="1">
    <location>
        <begin position="222"/>
        <end position="247"/>
    </location>
</feature>
<feature type="transmembrane region" description="Helical" evidence="1">
    <location>
        <begin position="188"/>
        <end position="210"/>
    </location>
</feature>
<dbReference type="InterPro" id="IPR051413">
    <property type="entry name" value="K/Na_HCN_channel"/>
</dbReference>
<dbReference type="CDD" id="cd00038">
    <property type="entry name" value="CAP_ED"/>
    <property type="match status" value="1"/>
</dbReference>
<evidence type="ECO:0000313" key="3">
    <source>
        <dbReference type="EMBL" id="KAF7276521.1"/>
    </source>
</evidence>
<protein>
    <recommendedName>
        <fullName evidence="2">Cyclic nucleotide-binding domain-containing protein</fullName>
    </recommendedName>
</protein>
<reference evidence="3" key="1">
    <citation type="submission" date="2020-08" db="EMBL/GenBank/DDBJ databases">
        <title>Genome sequencing and assembly of the red palm weevil Rhynchophorus ferrugineus.</title>
        <authorList>
            <person name="Dias G.B."/>
            <person name="Bergman C.M."/>
            <person name="Manee M."/>
        </authorList>
    </citation>
    <scope>NUCLEOTIDE SEQUENCE</scope>
    <source>
        <strain evidence="3">AA-2017</strain>
        <tissue evidence="3">Whole larva</tissue>
    </source>
</reference>
<name>A0A834M996_RHYFE</name>
<dbReference type="Gene3D" id="2.60.120.10">
    <property type="entry name" value="Jelly Rolls"/>
    <property type="match status" value="1"/>
</dbReference>
<evidence type="ECO:0000256" key="1">
    <source>
        <dbReference type="SAM" id="Phobius"/>
    </source>
</evidence>
<proteinExistence type="predicted"/>
<feature type="domain" description="Cyclic nucleotide-binding" evidence="2">
    <location>
        <begin position="410"/>
        <end position="527"/>
    </location>
</feature>
<organism evidence="3 4">
    <name type="scientific">Rhynchophorus ferrugineus</name>
    <name type="common">Red palm weevil</name>
    <name type="synonym">Curculio ferrugineus</name>
    <dbReference type="NCBI Taxonomy" id="354439"/>
    <lineage>
        <taxon>Eukaryota</taxon>
        <taxon>Metazoa</taxon>
        <taxon>Ecdysozoa</taxon>
        <taxon>Arthropoda</taxon>
        <taxon>Hexapoda</taxon>
        <taxon>Insecta</taxon>
        <taxon>Pterygota</taxon>
        <taxon>Neoptera</taxon>
        <taxon>Endopterygota</taxon>
        <taxon>Coleoptera</taxon>
        <taxon>Polyphaga</taxon>
        <taxon>Cucujiformia</taxon>
        <taxon>Curculionidae</taxon>
        <taxon>Dryophthorinae</taxon>
        <taxon>Rhynchophorus</taxon>
    </lineage>
</organism>
<keyword evidence="1" id="KW-0472">Membrane</keyword>
<dbReference type="InterPro" id="IPR018488">
    <property type="entry name" value="cNMP-bd_CS"/>
</dbReference>
<dbReference type="SMART" id="SM00100">
    <property type="entry name" value="cNMP"/>
    <property type="match status" value="1"/>
</dbReference>
<dbReference type="GO" id="GO:0098855">
    <property type="term" value="C:HCN channel complex"/>
    <property type="evidence" value="ECO:0007669"/>
    <property type="project" value="TreeGrafter"/>
</dbReference>
<dbReference type="GO" id="GO:0035725">
    <property type="term" value="P:sodium ion transmembrane transport"/>
    <property type="evidence" value="ECO:0007669"/>
    <property type="project" value="TreeGrafter"/>
</dbReference>
<dbReference type="AlphaFoldDB" id="A0A834M996"/>
<dbReference type="InterPro" id="IPR014710">
    <property type="entry name" value="RmlC-like_jellyroll"/>
</dbReference>
<evidence type="ECO:0000259" key="2">
    <source>
        <dbReference type="PROSITE" id="PS50042"/>
    </source>
</evidence>
<dbReference type="InterPro" id="IPR000595">
    <property type="entry name" value="cNMP-bd_dom"/>
</dbReference>
<comment type="caution">
    <text evidence="3">The sequence shown here is derived from an EMBL/GenBank/DDBJ whole genome shotgun (WGS) entry which is preliminary data.</text>
</comment>
<feature type="transmembrane region" description="Helical" evidence="1">
    <location>
        <begin position="310"/>
        <end position="331"/>
    </location>
</feature>
<gene>
    <name evidence="3" type="ORF">GWI33_010164</name>
</gene>
<dbReference type="EMBL" id="JAACXV010006233">
    <property type="protein sequence ID" value="KAF7276521.1"/>
    <property type="molecule type" value="Genomic_DNA"/>
</dbReference>
<dbReference type="Proteomes" id="UP000625711">
    <property type="component" value="Unassembled WGS sequence"/>
</dbReference>
<feature type="transmembrane region" description="Helical" evidence="1">
    <location>
        <begin position="88"/>
        <end position="109"/>
    </location>
</feature>
<feature type="transmembrane region" description="Helical" evidence="1">
    <location>
        <begin position="115"/>
        <end position="136"/>
    </location>
</feature>
<accession>A0A834M996</accession>
<dbReference type="SUPFAM" id="SSF51206">
    <property type="entry name" value="cAMP-binding domain-like"/>
    <property type="match status" value="1"/>
</dbReference>
<dbReference type="InterPro" id="IPR018490">
    <property type="entry name" value="cNMP-bd_dom_sf"/>
</dbReference>
<dbReference type="GO" id="GO:0005249">
    <property type="term" value="F:voltage-gated potassium channel activity"/>
    <property type="evidence" value="ECO:0007669"/>
    <property type="project" value="TreeGrafter"/>
</dbReference>
<dbReference type="PROSITE" id="PS50042">
    <property type="entry name" value="CNMP_BINDING_3"/>
    <property type="match status" value="1"/>
</dbReference>
<evidence type="ECO:0000313" key="4">
    <source>
        <dbReference type="Proteomes" id="UP000625711"/>
    </source>
</evidence>
<keyword evidence="1" id="KW-1133">Transmembrane helix</keyword>
<dbReference type="Pfam" id="PF00027">
    <property type="entry name" value="cNMP_binding"/>
    <property type="match status" value="1"/>
</dbReference>
<dbReference type="Gene3D" id="1.10.287.630">
    <property type="entry name" value="Helix hairpin bin"/>
    <property type="match status" value="1"/>
</dbReference>
<dbReference type="PROSITE" id="PS00888">
    <property type="entry name" value="CNMP_BINDING_1"/>
    <property type="match status" value="1"/>
</dbReference>
<dbReference type="PANTHER" id="PTHR45689:SF14">
    <property type="entry name" value="CYCLIC NUCLEOTIDE-GATED CATION CHANNEL SUBUNIT A-LIKE PROTEIN"/>
    <property type="match status" value="1"/>
</dbReference>
<keyword evidence="4" id="KW-1185">Reference proteome</keyword>
<dbReference type="GO" id="GO:0003254">
    <property type="term" value="P:regulation of membrane depolarization"/>
    <property type="evidence" value="ECO:0007669"/>
    <property type="project" value="TreeGrafter"/>
</dbReference>
<sequence>MVGRFKHRCTIRHKEHIPPKTTTDDFWDRCRYRWFSWTLLLESNPLSSRYFRSERSMYNEKKRHYYSKNFFTIHPLSRMAAYHDTLRCLFYFVAIAVKCVDVTFIQRLLLSTNTYPTFTVLVNLIDTISWLNVLVLMFRGHIHQDRIVIEFRRIVRLNATSVVFWAEILSSAPKYFVCSKKICSESIWVVFNALSALKLLLVFQLLTLIGRNLEYQGVKTKLAVFLIQLAYAVLALNHILACVVFAVPMYRSYFTGQLHKDAWVLENNLLEKPLYTQYFFSFFKASSQMFGVEISAYKSYITWESTLINMFNYTVGKTIHIVICVTLLHTLHNRNIQEMKYQQMIGQLSNWMKNKELPTKIQQRVIDYHDYYYRKRYFNQIDINRLLSTSLKLKITENTLRVLRETNVTIFGKLTDEAIQPILQNFILEVYCPNDVVVSCGTRGRFLYFLASGTVAVYTYSGKEVCHLQDGAYFGELSLLLKETHVTATITAIEMSKIYKLKKEHFERFILSNRDIYDVLIQEAEARLSQILTVEEAYQKLLFTKLYSRNDLIQENIS</sequence>
<dbReference type="PANTHER" id="PTHR45689">
    <property type="entry name" value="I[[H]] CHANNEL, ISOFORM E"/>
    <property type="match status" value="1"/>
</dbReference>
<keyword evidence="1" id="KW-0812">Transmembrane</keyword>
<dbReference type="OrthoDB" id="2021138at2759"/>